<sequence>MRQHWRRRDLIDVALLQIQTSIWEFINTTVEVKVNGVVNEVLAREKPWLLLYMPAAVENNDDSDMPSDVSDQASILANGVDVDGMGNAGVENCLV</sequence>
<comment type="caution">
    <text evidence="1">The sequence shown here is derived from an EMBL/GenBank/DDBJ whole genome shotgun (WGS) entry which is preliminary data.</text>
</comment>
<dbReference type="Proteomes" id="UP001372338">
    <property type="component" value="Unassembled WGS sequence"/>
</dbReference>
<accession>A0AAN9EFC4</accession>
<protein>
    <submittedName>
        <fullName evidence="1">Uncharacterized protein</fullName>
    </submittedName>
</protein>
<reference evidence="1 2" key="1">
    <citation type="submission" date="2024-01" db="EMBL/GenBank/DDBJ databases">
        <title>The genomes of 5 underutilized Papilionoideae crops provide insights into root nodulation and disease resistanc.</title>
        <authorList>
            <person name="Yuan L."/>
        </authorList>
    </citation>
    <scope>NUCLEOTIDE SEQUENCE [LARGE SCALE GENOMIC DNA]</scope>
    <source>
        <strain evidence="1">ZHUSHIDOU_FW_LH</strain>
        <tissue evidence="1">Leaf</tissue>
    </source>
</reference>
<name>A0AAN9EFC4_CROPI</name>
<dbReference type="EMBL" id="JAYWIO010000006">
    <property type="protein sequence ID" value="KAK7255196.1"/>
    <property type="molecule type" value="Genomic_DNA"/>
</dbReference>
<gene>
    <name evidence="1" type="ORF">RIF29_28600</name>
</gene>
<proteinExistence type="predicted"/>
<dbReference type="AlphaFoldDB" id="A0AAN9EFC4"/>
<evidence type="ECO:0000313" key="1">
    <source>
        <dbReference type="EMBL" id="KAK7255196.1"/>
    </source>
</evidence>
<organism evidence="1 2">
    <name type="scientific">Crotalaria pallida</name>
    <name type="common">Smooth rattlebox</name>
    <name type="synonym">Crotalaria striata</name>
    <dbReference type="NCBI Taxonomy" id="3830"/>
    <lineage>
        <taxon>Eukaryota</taxon>
        <taxon>Viridiplantae</taxon>
        <taxon>Streptophyta</taxon>
        <taxon>Embryophyta</taxon>
        <taxon>Tracheophyta</taxon>
        <taxon>Spermatophyta</taxon>
        <taxon>Magnoliopsida</taxon>
        <taxon>eudicotyledons</taxon>
        <taxon>Gunneridae</taxon>
        <taxon>Pentapetalae</taxon>
        <taxon>rosids</taxon>
        <taxon>fabids</taxon>
        <taxon>Fabales</taxon>
        <taxon>Fabaceae</taxon>
        <taxon>Papilionoideae</taxon>
        <taxon>50 kb inversion clade</taxon>
        <taxon>genistoids sensu lato</taxon>
        <taxon>core genistoids</taxon>
        <taxon>Crotalarieae</taxon>
        <taxon>Crotalaria</taxon>
    </lineage>
</organism>
<keyword evidence="2" id="KW-1185">Reference proteome</keyword>
<evidence type="ECO:0000313" key="2">
    <source>
        <dbReference type="Proteomes" id="UP001372338"/>
    </source>
</evidence>